<feature type="compositionally biased region" description="Basic and acidic residues" evidence="1">
    <location>
        <begin position="191"/>
        <end position="207"/>
    </location>
</feature>
<keyword evidence="2" id="KW-1133">Transmembrane helix</keyword>
<evidence type="ECO:0000256" key="2">
    <source>
        <dbReference type="SAM" id="Phobius"/>
    </source>
</evidence>
<dbReference type="EMBL" id="CDMZ01000920">
    <property type="protein sequence ID" value="CEM23991.1"/>
    <property type="molecule type" value="Genomic_DNA"/>
</dbReference>
<keyword evidence="2" id="KW-0472">Membrane</keyword>
<dbReference type="InterPro" id="IPR021995">
    <property type="entry name" value="DUF3593"/>
</dbReference>
<sequence length="509" mass="54724">MRVALLAAGLLLAGTEGSRFNPLFVSGRLPSLQSNQRRLRETLRFSDKRLEHLHPETDYRQAAALGALPTPVDPWSVDNEALTSRLFSSSLAPYLAFLWFLGRPETKTPPLALFGFRFLLVFVFSTIPAGIYAKTQYGEKLANVDWLHGGSEAFLCITNLIIVLGMRRALFGDGGAEGSGSSSGGDGALQEEERGSLWDPPKVERGAAKRQDTVARFTALSGVQIGREGTSRRPEDKSSVWRRLALAWGGPSLGALLLTGGGAAMAAAAAGESGGGPQSFSEIGTALLTAAGIDLLREEPYNALSFPTWTIHSSSVIEWLVAMGLVWQWGERRDERGEVINPRWKGLTWAMVPLHSSGLVACTYHIFFNPKALDALVPLQAGLTLLGDALCAFAAYRVWSFEREKDSRGGVGEGNSEAVGFGREKFEIPSSWDTGGLLGWEDLGVGLQGDGDAVFFGKALAASVAVAALIKYGELLVDFPFEPSYAYALPLFGVPTALNVLKWSRKSAA</sequence>
<organism evidence="4">
    <name type="scientific">Chromera velia CCMP2878</name>
    <dbReference type="NCBI Taxonomy" id="1169474"/>
    <lineage>
        <taxon>Eukaryota</taxon>
        <taxon>Sar</taxon>
        <taxon>Alveolata</taxon>
        <taxon>Colpodellida</taxon>
        <taxon>Chromeraceae</taxon>
        <taxon>Chromera</taxon>
    </lineage>
</organism>
<dbReference type="Pfam" id="PF10693">
    <property type="entry name" value="DUF2499"/>
    <property type="match status" value="1"/>
</dbReference>
<reference evidence="4" key="1">
    <citation type="submission" date="2014-11" db="EMBL/GenBank/DDBJ databases">
        <authorList>
            <person name="Otto D Thomas"/>
            <person name="Naeem Raeece"/>
        </authorList>
    </citation>
    <scope>NUCLEOTIDE SEQUENCE</scope>
</reference>
<feature type="transmembrane region" description="Helical" evidence="2">
    <location>
        <begin position="146"/>
        <end position="166"/>
    </location>
</feature>
<gene>
    <name evidence="4" type="ORF">Cvel_20450</name>
</gene>
<accession>A0A0G4G622</accession>
<dbReference type="PANTHER" id="PTHR35473:SF3">
    <property type="entry name" value="1-ACYL-SN-GLYCEROL-3-PHOSPHATE ACYLTRANSFERASE"/>
    <property type="match status" value="1"/>
</dbReference>
<dbReference type="Pfam" id="PF12159">
    <property type="entry name" value="DUF3593"/>
    <property type="match status" value="1"/>
</dbReference>
<feature type="region of interest" description="Disordered" evidence="1">
    <location>
        <begin position="175"/>
        <end position="207"/>
    </location>
</feature>
<feature type="signal peptide" evidence="3">
    <location>
        <begin position="1"/>
        <end position="17"/>
    </location>
</feature>
<dbReference type="VEuPathDB" id="CryptoDB:Cvel_20450"/>
<dbReference type="PANTHER" id="PTHR35473">
    <property type="entry name" value="1-ACYL-SN-GLYCEROL-3-PHOSPHATE ACYLTRANSFERASE"/>
    <property type="match status" value="1"/>
</dbReference>
<keyword evidence="3" id="KW-0732">Signal</keyword>
<feature type="chain" id="PRO_5005190009" evidence="3">
    <location>
        <begin position="18"/>
        <end position="509"/>
    </location>
</feature>
<evidence type="ECO:0000256" key="3">
    <source>
        <dbReference type="SAM" id="SignalP"/>
    </source>
</evidence>
<proteinExistence type="predicted"/>
<name>A0A0G4G622_9ALVE</name>
<protein>
    <submittedName>
        <fullName evidence="4">Uncharacterized protein</fullName>
    </submittedName>
</protein>
<feature type="transmembrane region" description="Helical" evidence="2">
    <location>
        <begin position="114"/>
        <end position="134"/>
    </location>
</feature>
<feature type="compositionally biased region" description="Gly residues" evidence="1">
    <location>
        <begin position="175"/>
        <end position="187"/>
    </location>
</feature>
<evidence type="ECO:0000313" key="4">
    <source>
        <dbReference type="EMBL" id="CEM23991.1"/>
    </source>
</evidence>
<dbReference type="InterPro" id="IPR019634">
    <property type="entry name" value="Uncharacterised_Ycf49"/>
</dbReference>
<dbReference type="AlphaFoldDB" id="A0A0G4G622"/>
<evidence type="ECO:0000256" key="1">
    <source>
        <dbReference type="SAM" id="MobiDB-lite"/>
    </source>
</evidence>
<keyword evidence="2" id="KW-0812">Transmembrane</keyword>
<dbReference type="PhylomeDB" id="A0A0G4G622"/>